<accession>B8CEK5</accession>
<dbReference type="PANTHER" id="PTHR22938:SF0">
    <property type="entry name" value="E3 UBIQUITIN-PROTEIN LIGASE ZNF598"/>
    <property type="match status" value="1"/>
</dbReference>
<dbReference type="STRING" id="35128.B8CEK5"/>
<dbReference type="InParanoid" id="B8CEK5"/>
<feature type="domain" description="RING-type" evidence="3">
    <location>
        <begin position="119"/>
        <end position="162"/>
    </location>
</feature>
<keyword evidence="1" id="KW-0863">Zinc-finger</keyword>
<dbReference type="Proteomes" id="UP000001449">
    <property type="component" value="Chromosome 20"/>
</dbReference>
<dbReference type="RefSeq" id="XP_002294692.1">
    <property type="nucleotide sequence ID" value="XM_002294656.1"/>
</dbReference>
<dbReference type="GO" id="GO:0072344">
    <property type="term" value="P:rescue of stalled ribosome"/>
    <property type="evidence" value="ECO:0000318"/>
    <property type="project" value="GO_Central"/>
</dbReference>
<dbReference type="GO" id="GO:0061630">
    <property type="term" value="F:ubiquitin protein ligase activity"/>
    <property type="evidence" value="ECO:0000318"/>
    <property type="project" value="GO_Central"/>
</dbReference>
<reference evidence="4 5" key="1">
    <citation type="journal article" date="2004" name="Science">
        <title>The genome of the diatom Thalassiosira pseudonana: ecology, evolution, and metabolism.</title>
        <authorList>
            <person name="Armbrust E.V."/>
            <person name="Berges J.A."/>
            <person name="Bowler C."/>
            <person name="Green B.R."/>
            <person name="Martinez D."/>
            <person name="Putnam N.H."/>
            <person name="Zhou S."/>
            <person name="Allen A.E."/>
            <person name="Apt K.E."/>
            <person name="Bechner M."/>
            <person name="Brzezinski M.A."/>
            <person name="Chaal B.K."/>
            <person name="Chiovitti A."/>
            <person name="Davis A.K."/>
            <person name="Demarest M.S."/>
            <person name="Detter J.C."/>
            <person name="Glavina T."/>
            <person name="Goodstein D."/>
            <person name="Hadi M.Z."/>
            <person name="Hellsten U."/>
            <person name="Hildebrand M."/>
            <person name="Jenkins B.D."/>
            <person name="Jurka J."/>
            <person name="Kapitonov V.V."/>
            <person name="Kroger N."/>
            <person name="Lau W.W."/>
            <person name="Lane T.W."/>
            <person name="Larimer F.W."/>
            <person name="Lippmeier J.C."/>
            <person name="Lucas S."/>
            <person name="Medina M."/>
            <person name="Montsant A."/>
            <person name="Obornik M."/>
            <person name="Parker M.S."/>
            <person name="Palenik B."/>
            <person name="Pazour G.J."/>
            <person name="Richardson P.M."/>
            <person name="Rynearson T.A."/>
            <person name="Saito M.A."/>
            <person name="Schwartz D.C."/>
            <person name="Thamatrakoln K."/>
            <person name="Valentin K."/>
            <person name="Vardi A."/>
            <person name="Wilkerson F.P."/>
            <person name="Rokhsar D.S."/>
        </authorList>
    </citation>
    <scope>NUCLEOTIDE SEQUENCE [LARGE SCALE GENOMIC DNA]</scope>
    <source>
        <strain evidence="4 5">CCMP1335</strain>
    </source>
</reference>
<feature type="compositionally biased region" description="Acidic residues" evidence="2">
    <location>
        <begin position="81"/>
        <end position="90"/>
    </location>
</feature>
<feature type="compositionally biased region" description="Polar residues" evidence="2">
    <location>
        <begin position="36"/>
        <end position="52"/>
    </location>
</feature>
<dbReference type="HOGENOM" id="CLU_328343_0_0_1"/>
<name>B8CEK5_THAPS</name>
<evidence type="ECO:0000256" key="1">
    <source>
        <dbReference type="PROSITE-ProRule" id="PRU00175"/>
    </source>
</evidence>
<dbReference type="GO" id="GO:0043022">
    <property type="term" value="F:ribosome binding"/>
    <property type="evidence" value="ECO:0000318"/>
    <property type="project" value="GO_Central"/>
</dbReference>
<evidence type="ECO:0000313" key="4">
    <source>
        <dbReference type="EMBL" id="EED88052.1"/>
    </source>
</evidence>
<keyword evidence="5" id="KW-1185">Reference proteome</keyword>
<feature type="compositionally biased region" description="Low complexity" evidence="2">
    <location>
        <begin position="678"/>
        <end position="688"/>
    </location>
</feature>
<feature type="region of interest" description="Disordered" evidence="2">
    <location>
        <begin position="703"/>
        <end position="753"/>
    </location>
</feature>
<dbReference type="EMBL" id="CM000652">
    <property type="protein sequence ID" value="EED88052.1"/>
    <property type="molecule type" value="Genomic_DNA"/>
</dbReference>
<dbReference type="KEGG" id="tps:THAPSDRAFT_25587"/>
<dbReference type="InterPro" id="IPR056437">
    <property type="entry name" value="Znf-C2H2_ZNF598/HEL2"/>
</dbReference>
<feature type="region of interest" description="Disordered" evidence="2">
    <location>
        <begin position="254"/>
        <end position="275"/>
    </location>
</feature>
<evidence type="ECO:0000313" key="5">
    <source>
        <dbReference type="Proteomes" id="UP000001449"/>
    </source>
</evidence>
<proteinExistence type="predicted"/>
<feature type="region of interest" description="Disordered" evidence="2">
    <location>
        <begin position="1"/>
        <end position="114"/>
    </location>
</feature>
<evidence type="ECO:0000259" key="3">
    <source>
        <dbReference type="PROSITE" id="PS50089"/>
    </source>
</evidence>
<organism evidence="4 5">
    <name type="scientific">Thalassiosira pseudonana</name>
    <name type="common">Marine diatom</name>
    <name type="synonym">Cyclotella nana</name>
    <dbReference type="NCBI Taxonomy" id="35128"/>
    <lineage>
        <taxon>Eukaryota</taxon>
        <taxon>Sar</taxon>
        <taxon>Stramenopiles</taxon>
        <taxon>Ochrophyta</taxon>
        <taxon>Bacillariophyta</taxon>
        <taxon>Coscinodiscophyceae</taxon>
        <taxon>Thalassiosirophycidae</taxon>
        <taxon>Thalassiosirales</taxon>
        <taxon>Thalassiosiraceae</taxon>
        <taxon>Thalassiosira</taxon>
    </lineage>
</organism>
<feature type="compositionally biased region" description="Basic residues" evidence="2">
    <location>
        <begin position="14"/>
        <end position="24"/>
    </location>
</feature>
<dbReference type="GO" id="GO:0016567">
    <property type="term" value="P:protein ubiquitination"/>
    <property type="evidence" value="ECO:0000318"/>
    <property type="project" value="GO_Central"/>
</dbReference>
<dbReference type="GO" id="GO:0008270">
    <property type="term" value="F:zinc ion binding"/>
    <property type="evidence" value="ECO:0007669"/>
    <property type="project" value="UniProtKB-KW"/>
</dbReference>
<feature type="region of interest" description="Disordered" evidence="2">
    <location>
        <begin position="543"/>
        <end position="688"/>
    </location>
</feature>
<keyword evidence="1" id="KW-0862">Zinc</keyword>
<dbReference type="Gene3D" id="3.30.40.10">
    <property type="entry name" value="Zinc/RING finger domain, C3HC4 (zinc finger)"/>
    <property type="match status" value="1"/>
</dbReference>
<feature type="compositionally biased region" description="Basic and acidic residues" evidence="2">
    <location>
        <begin position="91"/>
        <end position="103"/>
    </location>
</feature>
<dbReference type="SMART" id="SM00355">
    <property type="entry name" value="ZnF_C2H2"/>
    <property type="match status" value="3"/>
</dbReference>
<sequence length="876" mass="95113">MSSEASGGGTPKKAPSRNRNRGGRGGRGGGRGRGDASSNTSNNLDNALSTNFAGRGPKHFGQSRSRPDRVVPQHAALDLIASDDEEEDDDHINHNNNDDERKQPAKPNTQQRSTRHAHCLICYSSTLPSHRSISPCGHDDVCAPCLLRLRYLHSDKKCPVCKTTNETIIVDRDNDSLDIADADDGTNVHHKRYDQYQQWGQDLGTGFVYREDVGMHFPKEYYETVVVPLFGYACGMPGCGFKNLEETFVGEKEMREAEGGNEKKGGIRQQGAREAKKRLTVQEALKAHLRTSHGMALCDLCITNKRDFVSKLPRFTPSGLKTHQSKGDGEMSGFLGHPSCDFCRPLRFYDIVKLHEHLNKEHYKCHVCDKMGKPNQFFKDYQSLETHFDREHFLCHDAQCLEARFVVFENEIGLRVHEQSVHGATRRDGGTKIKLEFRVRREGEVLEQQVPSSGDFQFGLNGEAFVPDALPGEQRQANEPDISDPVHAARTAELRAMAASVRERDGIGSGGVEAFPALGAESAAGHNGMLVGWSSDGVRGAASSRLKKTPVGKVTEEEFPSLGEGTSGARKNRYQALGLGRSNKQPARPMGANFSAVASRPGAASSGPLPSSKPISTVPYSSSMPISRAPDMTKDNFPSLGLSNNNRPAPQTINPSMSASRAPDMNSDNFPSLGGGSSSARRSNASSSNLYAAAQAHARKLNAGTAPGSVSSSSVLPKAKRPNIANTLAPKKPPPMDNILQFPPPSSQSDSLKTGIDTVGNLKLTLGSVGYKKLKTLTKSFASGSTSPEKYVEQAAALFDRGLSDESFWEFVPDLIRSCPNQNGVNSAMRHLEAVRVANQMQEMEFGGGDSGAAPKKKINYILPKKKADSSWGNKK</sequence>
<gene>
    <name evidence="4" type="ORF">THAPSDRAFT_25587</name>
</gene>
<feature type="compositionally biased region" description="Low complexity" evidence="2">
    <location>
        <begin position="595"/>
        <end position="614"/>
    </location>
</feature>
<dbReference type="SUPFAM" id="SSF57850">
    <property type="entry name" value="RING/U-box"/>
    <property type="match status" value="1"/>
</dbReference>
<dbReference type="PANTHER" id="PTHR22938">
    <property type="entry name" value="ZINC FINGER PROTEIN 598"/>
    <property type="match status" value="1"/>
</dbReference>
<dbReference type="SMART" id="SM00184">
    <property type="entry name" value="RING"/>
    <property type="match status" value="1"/>
</dbReference>
<dbReference type="PaxDb" id="35128-Thaps25587"/>
<evidence type="ECO:0000256" key="2">
    <source>
        <dbReference type="SAM" id="MobiDB-lite"/>
    </source>
</evidence>
<feature type="compositionally biased region" description="Polar residues" evidence="2">
    <location>
        <begin position="641"/>
        <end position="659"/>
    </location>
</feature>
<dbReference type="AlphaFoldDB" id="B8CEK5"/>
<feature type="compositionally biased region" description="Basic and acidic residues" evidence="2">
    <location>
        <begin position="254"/>
        <end position="265"/>
    </location>
</feature>
<feature type="compositionally biased region" description="Gly residues" evidence="2">
    <location>
        <begin position="1"/>
        <end position="10"/>
    </location>
</feature>
<dbReference type="eggNOG" id="KOG2231">
    <property type="taxonomic scope" value="Eukaryota"/>
</dbReference>
<dbReference type="InterPro" id="IPR013083">
    <property type="entry name" value="Znf_RING/FYVE/PHD"/>
</dbReference>
<dbReference type="InterPro" id="IPR001841">
    <property type="entry name" value="Znf_RING"/>
</dbReference>
<dbReference type="InterPro" id="IPR013087">
    <property type="entry name" value="Znf_C2H2_type"/>
</dbReference>
<dbReference type="Pfam" id="PF23230">
    <property type="entry name" value="zf-C2H2_13"/>
    <property type="match status" value="1"/>
</dbReference>
<dbReference type="OMA" id="HRVCHIC"/>
<dbReference type="InterPro" id="IPR044288">
    <property type="entry name" value="ZNF598/HEL2"/>
</dbReference>
<dbReference type="GeneID" id="7448495"/>
<reference evidence="4 5" key="2">
    <citation type="journal article" date="2008" name="Nature">
        <title>The Phaeodactylum genome reveals the evolutionary history of diatom genomes.</title>
        <authorList>
            <person name="Bowler C."/>
            <person name="Allen A.E."/>
            <person name="Badger J.H."/>
            <person name="Grimwood J."/>
            <person name="Jabbari K."/>
            <person name="Kuo A."/>
            <person name="Maheswari U."/>
            <person name="Martens C."/>
            <person name="Maumus F."/>
            <person name="Otillar R.P."/>
            <person name="Rayko E."/>
            <person name="Salamov A."/>
            <person name="Vandepoele K."/>
            <person name="Beszteri B."/>
            <person name="Gruber A."/>
            <person name="Heijde M."/>
            <person name="Katinka M."/>
            <person name="Mock T."/>
            <person name="Valentin K."/>
            <person name="Verret F."/>
            <person name="Berges J.A."/>
            <person name="Brownlee C."/>
            <person name="Cadoret J.P."/>
            <person name="Chiovitti A."/>
            <person name="Choi C.J."/>
            <person name="Coesel S."/>
            <person name="De Martino A."/>
            <person name="Detter J.C."/>
            <person name="Durkin C."/>
            <person name="Falciatore A."/>
            <person name="Fournet J."/>
            <person name="Haruta M."/>
            <person name="Huysman M.J."/>
            <person name="Jenkins B.D."/>
            <person name="Jiroutova K."/>
            <person name="Jorgensen R.E."/>
            <person name="Joubert Y."/>
            <person name="Kaplan A."/>
            <person name="Kroger N."/>
            <person name="Kroth P.G."/>
            <person name="La Roche J."/>
            <person name="Lindquist E."/>
            <person name="Lommer M."/>
            <person name="Martin-Jezequel V."/>
            <person name="Lopez P.J."/>
            <person name="Lucas S."/>
            <person name="Mangogna M."/>
            <person name="McGinnis K."/>
            <person name="Medlin L.K."/>
            <person name="Montsant A."/>
            <person name="Oudot-Le Secq M.P."/>
            <person name="Napoli C."/>
            <person name="Obornik M."/>
            <person name="Parker M.S."/>
            <person name="Petit J.L."/>
            <person name="Porcel B.M."/>
            <person name="Poulsen N."/>
            <person name="Robison M."/>
            <person name="Rychlewski L."/>
            <person name="Rynearson T.A."/>
            <person name="Schmutz J."/>
            <person name="Shapiro H."/>
            <person name="Siaut M."/>
            <person name="Stanley M."/>
            <person name="Sussman M.R."/>
            <person name="Taylor A.R."/>
            <person name="Vardi A."/>
            <person name="von Dassow P."/>
            <person name="Vyverman W."/>
            <person name="Willis A."/>
            <person name="Wyrwicz L.S."/>
            <person name="Rokhsar D.S."/>
            <person name="Weissenbach J."/>
            <person name="Armbrust E.V."/>
            <person name="Green B.R."/>
            <person name="Van de Peer Y."/>
            <person name="Grigoriev I.V."/>
        </authorList>
    </citation>
    <scope>NUCLEOTIDE SEQUENCE [LARGE SCALE GENOMIC DNA]</scope>
    <source>
        <strain evidence="4 5">CCMP1335</strain>
    </source>
</reference>
<feature type="compositionally biased region" description="Pro residues" evidence="2">
    <location>
        <begin position="731"/>
        <end position="746"/>
    </location>
</feature>
<keyword evidence="1" id="KW-0479">Metal-binding</keyword>
<dbReference type="PROSITE" id="PS50089">
    <property type="entry name" value="ZF_RING_2"/>
    <property type="match status" value="1"/>
</dbReference>
<protein>
    <recommendedName>
        <fullName evidence="3">RING-type domain-containing protein</fullName>
    </recommendedName>
</protein>